<dbReference type="EMBL" id="PNYA01000032">
    <property type="protein sequence ID" value="PMS15412.1"/>
    <property type="molecule type" value="Genomic_DNA"/>
</dbReference>
<keyword evidence="1" id="KW-1133">Transmembrane helix</keyword>
<feature type="transmembrane region" description="Helical" evidence="1">
    <location>
        <begin position="54"/>
        <end position="73"/>
    </location>
</feature>
<sequence length="242" mass="27461">MQNKPSLYRSFIDGCARLKEPENIMLLFVNCALMVLPTVVAWVYRGHGNKSPAFYLLSLSGVALYVCILCRCINPQFTKSDSFRLEGIIPTLYALTFISLILFYASGWYFLGNYNGHQCSDGDCDFKEAFYFSVATSTTVGYGDFFPKTDAARIFASIQVLTSLFHGLFGLAFLMRHLVAPGSTSYVFYRELSDKKSNLKISKKIKREPIETWHEKVGDLRQTGKRHAYSVDQGKENSWLEI</sequence>
<dbReference type="Gene3D" id="1.10.287.70">
    <property type="match status" value="1"/>
</dbReference>
<dbReference type="SUPFAM" id="SSF81324">
    <property type="entry name" value="Voltage-gated potassium channels"/>
    <property type="match status" value="1"/>
</dbReference>
<dbReference type="InterPro" id="IPR013099">
    <property type="entry name" value="K_chnl_dom"/>
</dbReference>
<protein>
    <recommendedName>
        <fullName evidence="2">Potassium channel domain-containing protein</fullName>
    </recommendedName>
</protein>
<evidence type="ECO:0000259" key="2">
    <source>
        <dbReference type="Pfam" id="PF07885"/>
    </source>
</evidence>
<gene>
    <name evidence="3" type="ORF">C0Z18_27560</name>
</gene>
<keyword evidence="1" id="KW-0812">Transmembrane</keyword>
<keyword evidence="4" id="KW-1185">Reference proteome</keyword>
<name>A0A2N7VE27_9BURK</name>
<dbReference type="AlphaFoldDB" id="A0A2N7VE27"/>
<feature type="transmembrane region" description="Helical" evidence="1">
    <location>
        <begin position="85"/>
        <end position="105"/>
    </location>
</feature>
<keyword evidence="1" id="KW-0472">Membrane</keyword>
<evidence type="ECO:0000256" key="1">
    <source>
        <dbReference type="SAM" id="Phobius"/>
    </source>
</evidence>
<evidence type="ECO:0000313" key="3">
    <source>
        <dbReference type="EMBL" id="PMS15412.1"/>
    </source>
</evidence>
<comment type="caution">
    <text evidence="3">The sequence shown here is derived from an EMBL/GenBank/DDBJ whole genome shotgun (WGS) entry which is preliminary data.</text>
</comment>
<feature type="domain" description="Potassium channel" evidence="2">
    <location>
        <begin position="98"/>
        <end position="164"/>
    </location>
</feature>
<feature type="transmembrane region" description="Helical" evidence="1">
    <location>
        <begin position="154"/>
        <end position="175"/>
    </location>
</feature>
<reference evidence="3 4" key="1">
    <citation type="submission" date="2018-01" db="EMBL/GenBank/DDBJ databases">
        <title>Whole genome analyses suggest that Burkholderia sensu lato contains two further novel genera in the rhizoxinica-symbiotica group Mycetohabitans gen. nov., and Trinickia gen. nov.: implications for the evolution of diazotrophy and nodulation in the Burkholderiaceae.</title>
        <authorList>
            <person name="Estrada-de los Santos P."/>
            <person name="Palmer M."/>
            <person name="Chavez-Ramirez B."/>
            <person name="Beukes C."/>
            <person name="Steenkamp E.T."/>
            <person name="Hirsch A.M."/>
            <person name="Manyaka P."/>
            <person name="Maluk M."/>
            <person name="Lafos M."/>
            <person name="Crook M."/>
            <person name="Gross E."/>
            <person name="Simon M.F."/>
            <person name="Bueno dos Reis Junior F."/>
            <person name="Poole P.S."/>
            <person name="Venter S.N."/>
            <person name="James E.K."/>
        </authorList>
    </citation>
    <scope>NUCLEOTIDE SEQUENCE [LARGE SCALE GENOMIC DNA]</scope>
    <source>
        <strain evidence="3 4">GIMN1.004</strain>
    </source>
</reference>
<proteinExistence type="predicted"/>
<dbReference type="Proteomes" id="UP000235616">
    <property type="component" value="Unassembled WGS sequence"/>
</dbReference>
<evidence type="ECO:0000313" key="4">
    <source>
        <dbReference type="Proteomes" id="UP000235616"/>
    </source>
</evidence>
<organism evidence="3 4">
    <name type="scientific">Trinickia dabaoshanensis</name>
    <dbReference type="NCBI Taxonomy" id="564714"/>
    <lineage>
        <taxon>Bacteria</taxon>
        <taxon>Pseudomonadati</taxon>
        <taxon>Pseudomonadota</taxon>
        <taxon>Betaproteobacteria</taxon>
        <taxon>Burkholderiales</taxon>
        <taxon>Burkholderiaceae</taxon>
        <taxon>Trinickia</taxon>
    </lineage>
</organism>
<accession>A0A2N7VE27</accession>
<feature type="transmembrane region" description="Helical" evidence="1">
    <location>
        <begin position="24"/>
        <end position="42"/>
    </location>
</feature>
<dbReference type="Pfam" id="PF07885">
    <property type="entry name" value="Ion_trans_2"/>
    <property type="match status" value="1"/>
</dbReference>